<dbReference type="EMBL" id="BK015482">
    <property type="protein sequence ID" value="DAE09044.1"/>
    <property type="molecule type" value="Genomic_DNA"/>
</dbReference>
<keyword evidence="2" id="KW-0547">Nucleotide-binding</keyword>
<dbReference type="Gene3D" id="3.30.420.240">
    <property type="match status" value="1"/>
</dbReference>
<evidence type="ECO:0000256" key="2">
    <source>
        <dbReference type="ARBA" id="ARBA00022741"/>
    </source>
</evidence>
<organism evidence="6">
    <name type="scientific">Myoviridae sp. ctEg02</name>
    <dbReference type="NCBI Taxonomy" id="2825061"/>
    <lineage>
        <taxon>Viruses</taxon>
        <taxon>Duplodnaviria</taxon>
        <taxon>Heunggongvirae</taxon>
        <taxon>Uroviricota</taxon>
        <taxon>Caudoviricetes</taxon>
    </lineage>
</organism>
<proteinExistence type="predicted"/>
<evidence type="ECO:0000259" key="5">
    <source>
        <dbReference type="Pfam" id="PF17289"/>
    </source>
</evidence>
<feature type="domain" description="Terminase large subunit gp17-like C-terminal" evidence="5">
    <location>
        <begin position="319"/>
        <end position="462"/>
    </location>
</feature>
<sequence>MSSPAILSDIRKALARSCLAAFVRYTMPGYRMGWVHEEICSELDAFLADVVAGRSPRLMLTMPPRHGKSELASRRFPAYALGRYPDLSVISTSYAADLSSRMNRDVQRVIDSPEYRELFPGTALYGKNIRTVGNGSYLRNSDIFEVVGHAGCYRSAGVGGGITGMGGHIVIVDDPFKDRASADSPTIRQNVWDWYTSTLYTRLAPGGGVLIINTRWHMADLSGRLLEAAARGEGDHWRVVDFPAIATADEPHRKAGEALHPERYPLSQLLAIKKALGTRDWEALYQQRPTPDGGAIFKSEWLRFWLPKDLPEQFDQLLISWDMTFKDGDDTDFVVGQVWGRKGADRYLLDQVRRRMGFTDTVAAFRALAAKWPGAARKLVEDKANGPAVIDALKHAVPGIIPVEPDGSKTARAHAVTTFFEAGNVLLPHPEHCPWVREYVAELTQFPGAPHDDQVDATTQALRDFDTKRPMCINPAILNQPRMGRRI</sequence>
<keyword evidence="3" id="KW-0067">ATP-binding</keyword>
<evidence type="ECO:0000313" key="6">
    <source>
        <dbReference type="EMBL" id="DAE09044.1"/>
    </source>
</evidence>
<dbReference type="GO" id="GO:0005524">
    <property type="term" value="F:ATP binding"/>
    <property type="evidence" value="ECO:0007669"/>
    <property type="project" value="UniProtKB-KW"/>
</dbReference>
<evidence type="ECO:0000256" key="4">
    <source>
        <dbReference type="ARBA" id="ARBA00023219"/>
    </source>
</evidence>
<dbReference type="Pfam" id="PF17289">
    <property type="entry name" value="Terminase_6C"/>
    <property type="match status" value="1"/>
</dbReference>
<reference evidence="6" key="1">
    <citation type="journal article" date="2021" name="Proc. Natl. Acad. Sci. U.S.A.">
        <title>A Catalog of Tens of Thousands of Viruses from Human Metagenomes Reveals Hidden Associations with Chronic Diseases.</title>
        <authorList>
            <person name="Tisza M.J."/>
            <person name="Buck C.B."/>
        </authorList>
    </citation>
    <scope>NUCLEOTIDE SEQUENCE</scope>
    <source>
        <strain evidence="6">CtEg02</strain>
    </source>
</reference>
<keyword evidence="1" id="KW-1188">Viral release from host cell</keyword>
<keyword evidence="4" id="KW-0231">Viral genome packaging</keyword>
<dbReference type="InterPro" id="IPR035421">
    <property type="entry name" value="Terminase_6C"/>
</dbReference>
<dbReference type="NCBIfam" id="TIGR01630">
    <property type="entry name" value="psiM2_ORF9"/>
    <property type="match status" value="1"/>
</dbReference>
<dbReference type="Pfam" id="PF03237">
    <property type="entry name" value="Terminase_6N"/>
    <property type="match status" value="1"/>
</dbReference>
<protein>
    <submittedName>
        <fullName evidence="6">Large Terminase</fullName>
    </submittedName>
</protein>
<evidence type="ECO:0000256" key="3">
    <source>
        <dbReference type="ARBA" id="ARBA00022840"/>
    </source>
</evidence>
<name>A0A8S5PS58_9CAUD</name>
<accession>A0A8S5PS58</accession>
<evidence type="ECO:0000256" key="1">
    <source>
        <dbReference type="ARBA" id="ARBA00022612"/>
    </source>
</evidence>
<dbReference type="InterPro" id="IPR006517">
    <property type="entry name" value="Phage_terminase_lsu-like_C"/>
</dbReference>